<dbReference type="PANTHER" id="PTHR43665:SF1">
    <property type="entry name" value="ISOPENTENYL-DIPHOSPHATE DELTA-ISOMERASE"/>
    <property type="match status" value="1"/>
</dbReference>
<feature type="binding site" evidence="11">
    <location>
        <position position="182"/>
    </location>
    <ligand>
        <name>FMN</name>
        <dbReference type="ChEBI" id="CHEBI:58210"/>
    </ligand>
</feature>
<dbReference type="AlphaFoldDB" id="A0A9D9E632"/>
<keyword evidence="5 11" id="KW-0479">Metal-binding</keyword>
<dbReference type="CDD" id="cd02811">
    <property type="entry name" value="IDI-2_FMN"/>
    <property type="match status" value="1"/>
</dbReference>
<dbReference type="GO" id="GO:0010181">
    <property type="term" value="F:FMN binding"/>
    <property type="evidence" value="ECO:0007669"/>
    <property type="project" value="UniProtKB-UniRule"/>
</dbReference>
<dbReference type="EC" id="5.3.3.2" evidence="11"/>
<dbReference type="InterPro" id="IPR000262">
    <property type="entry name" value="FMN-dep_DH"/>
</dbReference>
<dbReference type="GO" id="GO:0004452">
    <property type="term" value="F:isopentenyl-diphosphate delta-isomerase activity"/>
    <property type="evidence" value="ECO:0007669"/>
    <property type="project" value="UniProtKB-UniRule"/>
</dbReference>
<evidence type="ECO:0000256" key="3">
    <source>
        <dbReference type="ARBA" id="ARBA00022630"/>
    </source>
</evidence>
<dbReference type="GO" id="GO:0008299">
    <property type="term" value="P:isoprenoid biosynthetic process"/>
    <property type="evidence" value="ECO:0007669"/>
    <property type="project" value="UniProtKB-UniRule"/>
</dbReference>
<evidence type="ECO:0000256" key="7">
    <source>
        <dbReference type="ARBA" id="ARBA00022857"/>
    </source>
</evidence>
<comment type="function">
    <text evidence="11">Involved in the biosynthesis of isoprenoids. Catalyzes the 1,3-allylic rearrangement of the homoallylic substrate isopentenyl (IPP) to its allylic isomer, dimethylallyl diphosphate (DMAPP).</text>
</comment>
<comment type="caution">
    <text evidence="13">The sequence shown here is derived from an EMBL/GenBank/DDBJ whole genome shotgun (WGS) entry which is preliminary data.</text>
</comment>
<feature type="binding site" evidence="11">
    <location>
        <position position="151"/>
    </location>
    <ligand>
        <name>substrate</name>
    </ligand>
</feature>
<name>A0A9D9E632_9LACO</name>
<comment type="caution">
    <text evidence="11">Lacks conserved residue(s) required for the propagation of feature annotation.</text>
</comment>
<organism evidence="13 14">
    <name type="scientific">Candidatus Gallilactobacillus intestinavium</name>
    <dbReference type="NCBI Taxonomy" id="2840838"/>
    <lineage>
        <taxon>Bacteria</taxon>
        <taxon>Bacillati</taxon>
        <taxon>Bacillota</taxon>
        <taxon>Bacilli</taxon>
        <taxon>Lactobacillales</taxon>
        <taxon>Lactobacillaceae</taxon>
        <taxon>Lactobacillaceae incertae sedis</taxon>
        <taxon>Candidatus Gallilactobacillus</taxon>
    </lineage>
</organism>
<comment type="catalytic activity">
    <reaction evidence="11">
        <text>isopentenyl diphosphate = dimethylallyl diphosphate</text>
        <dbReference type="Rhea" id="RHEA:23284"/>
        <dbReference type="ChEBI" id="CHEBI:57623"/>
        <dbReference type="ChEBI" id="CHEBI:128769"/>
        <dbReference type="EC" id="5.3.3.2"/>
    </reaction>
</comment>
<dbReference type="Proteomes" id="UP000823614">
    <property type="component" value="Unassembled WGS sequence"/>
</dbReference>
<dbReference type="PIRSF" id="PIRSF003314">
    <property type="entry name" value="IPP_isomerase"/>
    <property type="match status" value="1"/>
</dbReference>
<accession>A0A9D9E632</accession>
<evidence type="ECO:0000313" key="13">
    <source>
        <dbReference type="EMBL" id="MBO8440903.1"/>
    </source>
</evidence>
<evidence type="ECO:0000256" key="11">
    <source>
        <dbReference type="HAMAP-Rule" id="MF_00354"/>
    </source>
</evidence>
<feature type="binding site" evidence="11">
    <location>
        <begin position="7"/>
        <end position="8"/>
    </location>
    <ligand>
        <name>substrate</name>
    </ligand>
</feature>
<keyword evidence="6 11" id="KW-0460">Magnesium</keyword>
<dbReference type="GO" id="GO:0016491">
    <property type="term" value="F:oxidoreductase activity"/>
    <property type="evidence" value="ECO:0007669"/>
    <property type="project" value="InterPro"/>
</dbReference>
<comment type="cofactor">
    <cofactor evidence="1 11">
        <name>FMN</name>
        <dbReference type="ChEBI" id="CHEBI:58210"/>
    </cofactor>
</comment>
<reference evidence="13" key="2">
    <citation type="journal article" date="2021" name="PeerJ">
        <title>Extensive microbial diversity within the chicken gut microbiome revealed by metagenomics and culture.</title>
        <authorList>
            <person name="Gilroy R."/>
            <person name="Ravi A."/>
            <person name="Getino M."/>
            <person name="Pursley I."/>
            <person name="Horton D.L."/>
            <person name="Alikhan N.F."/>
            <person name="Baker D."/>
            <person name="Gharbi K."/>
            <person name="Hall N."/>
            <person name="Watson M."/>
            <person name="Adriaenssens E.M."/>
            <person name="Foster-Nyarko E."/>
            <person name="Jarju S."/>
            <person name="Secka A."/>
            <person name="Antonio M."/>
            <person name="Oren A."/>
            <person name="Chaudhuri R.R."/>
            <person name="La Ragione R."/>
            <person name="Hildebrand F."/>
            <person name="Pallen M.J."/>
        </authorList>
    </citation>
    <scope>NUCLEOTIDE SEQUENCE</scope>
    <source>
        <strain evidence="13">C6-149</strain>
    </source>
</reference>
<feature type="binding site" evidence="11">
    <location>
        <position position="152"/>
    </location>
    <ligand>
        <name>Mg(2+)</name>
        <dbReference type="ChEBI" id="CHEBI:18420"/>
    </ligand>
</feature>
<evidence type="ECO:0000313" key="14">
    <source>
        <dbReference type="Proteomes" id="UP000823614"/>
    </source>
</evidence>
<comment type="similarity">
    <text evidence="11">Belongs to the IPP isomerase type 2 family.</text>
</comment>
<dbReference type="GO" id="GO:0000287">
    <property type="term" value="F:magnesium ion binding"/>
    <property type="evidence" value="ECO:0007669"/>
    <property type="project" value="UniProtKB-UniRule"/>
</dbReference>
<evidence type="ECO:0000256" key="5">
    <source>
        <dbReference type="ARBA" id="ARBA00022723"/>
    </source>
</evidence>
<evidence type="ECO:0000259" key="12">
    <source>
        <dbReference type="Pfam" id="PF01070"/>
    </source>
</evidence>
<keyword evidence="9 11" id="KW-0413">Isomerase</keyword>
<feature type="binding site" evidence="11">
    <location>
        <position position="207"/>
    </location>
    <ligand>
        <name>FMN</name>
        <dbReference type="ChEBI" id="CHEBI:58210"/>
    </ligand>
</feature>
<protein>
    <recommendedName>
        <fullName evidence="11">Isopentenyl-diphosphate delta-isomerase</fullName>
        <shortName evidence="11">IPP isomerase</shortName>
        <ecNumber evidence="11">5.3.3.2</ecNumber>
    </recommendedName>
    <alternativeName>
        <fullName evidence="11">Isopentenyl diphosphate:dimethylallyl diphosphate isomerase</fullName>
    </alternativeName>
    <alternativeName>
        <fullName evidence="11">Isopentenyl pyrophosphate isomerase</fullName>
    </alternativeName>
    <alternativeName>
        <fullName evidence="11">Type 2 isopentenyl diphosphate isomerase</fullName>
        <shortName evidence="11">IDI-2</shortName>
    </alternativeName>
</protein>
<comment type="subcellular location">
    <subcellularLocation>
        <location evidence="11">Cytoplasm</location>
    </subcellularLocation>
</comment>
<keyword evidence="8 11" id="KW-0414">Isoprene biosynthesis</keyword>
<proteinExistence type="inferred from homology"/>
<dbReference type="PANTHER" id="PTHR43665">
    <property type="entry name" value="ISOPENTENYL-DIPHOSPHATE DELTA-ISOMERASE"/>
    <property type="match status" value="1"/>
</dbReference>
<evidence type="ECO:0000256" key="9">
    <source>
        <dbReference type="ARBA" id="ARBA00023235"/>
    </source>
</evidence>
<reference evidence="13" key="1">
    <citation type="submission" date="2020-10" db="EMBL/GenBank/DDBJ databases">
        <authorList>
            <person name="Gilroy R."/>
        </authorList>
    </citation>
    <scope>NUCLEOTIDE SEQUENCE</scope>
    <source>
        <strain evidence="13">C6-149</strain>
    </source>
</reference>
<feature type="binding site" evidence="11">
    <location>
        <position position="92"/>
    </location>
    <ligand>
        <name>FMN</name>
        <dbReference type="ChEBI" id="CHEBI:58210"/>
    </ligand>
</feature>
<dbReference type="HAMAP" id="MF_00354">
    <property type="entry name" value="Idi_2"/>
    <property type="match status" value="1"/>
</dbReference>
<evidence type="ECO:0000256" key="4">
    <source>
        <dbReference type="ARBA" id="ARBA00022643"/>
    </source>
</evidence>
<dbReference type="EMBL" id="JADIMP010000007">
    <property type="protein sequence ID" value="MBO8440903.1"/>
    <property type="molecule type" value="Genomic_DNA"/>
</dbReference>
<comment type="cofactor">
    <cofactor evidence="11">
        <name>NADPH</name>
        <dbReference type="ChEBI" id="CHEBI:57783"/>
    </cofactor>
</comment>
<keyword evidence="2 11" id="KW-0963">Cytoplasm</keyword>
<evidence type="ECO:0000256" key="6">
    <source>
        <dbReference type="ARBA" id="ARBA00022842"/>
    </source>
</evidence>
<dbReference type="InterPro" id="IPR011179">
    <property type="entry name" value="IPdP_isomerase"/>
</dbReference>
<dbReference type="GO" id="GO:0070402">
    <property type="term" value="F:NADPH binding"/>
    <property type="evidence" value="ECO:0007669"/>
    <property type="project" value="UniProtKB-UniRule"/>
</dbReference>
<gene>
    <name evidence="11" type="primary">fni</name>
    <name evidence="13" type="ORF">IAA89_00405</name>
</gene>
<evidence type="ECO:0000256" key="8">
    <source>
        <dbReference type="ARBA" id="ARBA00023229"/>
    </source>
</evidence>
<comment type="cofactor">
    <cofactor evidence="11">
        <name>Mg(2+)</name>
        <dbReference type="ChEBI" id="CHEBI:18420"/>
    </cofactor>
</comment>
<dbReference type="NCBIfam" id="TIGR02151">
    <property type="entry name" value="IPP_isom_2"/>
    <property type="match status" value="1"/>
</dbReference>
<dbReference type="SUPFAM" id="SSF51395">
    <property type="entry name" value="FMN-linked oxidoreductases"/>
    <property type="match status" value="1"/>
</dbReference>
<evidence type="ECO:0000256" key="2">
    <source>
        <dbReference type="ARBA" id="ARBA00022490"/>
    </source>
</evidence>
<dbReference type="Pfam" id="PF01070">
    <property type="entry name" value="FMN_dh"/>
    <property type="match status" value="1"/>
</dbReference>
<feature type="binding site" evidence="11">
    <location>
        <begin position="260"/>
        <end position="262"/>
    </location>
    <ligand>
        <name>FMN</name>
        <dbReference type="ChEBI" id="CHEBI:58210"/>
    </ligand>
</feature>
<evidence type="ECO:0000256" key="10">
    <source>
        <dbReference type="ARBA" id="ARBA00025810"/>
    </source>
</evidence>
<comment type="subunit">
    <text evidence="10 11">Homooctamer. Dimer of tetramers.</text>
</comment>
<feature type="binding site" evidence="11">
    <location>
        <begin position="281"/>
        <end position="282"/>
    </location>
    <ligand>
        <name>FMN</name>
        <dbReference type="ChEBI" id="CHEBI:58210"/>
    </ligand>
</feature>
<feature type="binding site" evidence="11">
    <location>
        <position position="212"/>
    </location>
    <ligand>
        <name>FMN</name>
        <dbReference type="ChEBI" id="CHEBI:58210"/>
    </ligand>
</feature>
<evidence type="ECO:0000256" key="1">
    <source>
        <dbReference type="ARBA" id="ARBA00001917"/>
    </source>
</evidence>
<sequence length="344" mass="38486">MNQHQNRKDDHLQLANNLYTNTDAFNELRIIHNSLPELAFSEIDLSNNCFQQKFEYPFYIEAMTGGSNKTNKINEQLIKVAKETNLPIALGSSSIALKDREQAKVLQQLRSEYKNGFIIANLGANCSAKDAQYIVNLLQANALEIHINALQEILMPEGDRDLKWINNIQQIVQTVSVPVIVKEIGTGMSKQTIQKLINIGANYINISGKGGTNFAKIENNRSNEPASYLNNWGQTTIESLLEAKQIDSNHHQISIIASGGVKNPLDIIKCLILNAKLVGIAGTFLNILLTSGTEQLIKTINTWKIELKKIMLLLGSKDIDQLQNVDYILSSNLLNYCKQRNIKI</sequence>
<feature type="binding site" evidence="11">
    <location>
        <begin position="62"/>
        <end position="64"/>
    </location>
    <ligand>
        <name>FMN</name>
        <dbReference type="ChEBI" id="CHEBI:58210"/>
    </ligand>
</feature>
<dbReference type="GO" id="GO:0005737">
    <property type="term" value="C:cytoplasm"/>
    <property type="evidence" value="ECO:0007669"/>
    <property type="project" value="UniProtKB-SubCell"/>
</dbReference>
<feature type="binding site" evidence="11">
    <location>
        <position position="121"/>
    </location>
    <ligand>
        <name>FMN</name>
        <dbReference type="ChEBI" id="CHEBI:58210"/>
    </ligand>
</feature>
<feature type="domain" description="FMN-dependent dehydrogenase" evidence="12">
    <location>
        <begin position="151"/>
        <end position="324"/>
    </location>
</feature>
<keyword evidence="7 11" id="KW-0521">NADP</keyword>
<keyword evidence="4 11" id="KW-0288">FMN</keyword>
<keyword evidence="3 11" id="KW-0285">Flavoprotein</keyword>
<dbReference type="InterPro" id="IPR013785">
    <property type="entry name" value="Aldolase_TIM"/>
</dbReference>
<dbReference type="Gene3D" id="3.20.20.70">
    <property type="entry name" value="Aldolase class I"/>
    <property type="match status" value="1"/>
</dbReference>